<feature type="binding site" evidence="7">
    <location>
        <position position="255"/>
    </location>
    <ligand>
        <name>glyoxylate</name>
        <dbReference type="ChEBI" id="CHEBI:36655"/>
    </ligand>
</feature>
<reference evidence="9" key="1">
    <citation type="submission" date="2016-01" db="EMBL/GenBank/DDBJ databases">
        <authorList>
            <person name="Mcilroy J.S."/>
            <person name="Karst M S."/>
            <person name="Albertsen M."/>
        </authorList>
    </citation>
    <scope>NUCLEOTIDE SEQUENCE</scope>
    <source>
        <strain evidence="9">Cfx-K</strain>
    </source>
</reference>
<dbReference type="Gene3D" id="3.20.20.70">
    <property type="entry name" value="Aldolase class I"/>
    <property type="match status" value="1"/>
</dbReference>
<proteinExistence type="inferred from homology"/>
<comment type="similarity">
    <text evidence="5">Belongs to the FMN-dependent alpha-hydroxy acid dehydrogenase family.</text>
</comment>
<dbReference type="InterPro" id="IPR013785">
    <property type="entry name" value="Aldolase_TIM"/>
</dbReference>
<dbReference type="PROSITE" id="PS51349">
    <property type="entry name" value="FMN_HYDROXY_ACID_DH_2"/>
    <property type="match status" value="1"/>
</dbReference>
<organism evidence="9 10">
    <name type="scientific">Candidatus Promineifilum breve</name>
    <dbReference type="NCBI Taxonomy" id="1806508"/>
    <lineage>
        <taxon>Bacteria</taxon>
        <taxon>Bacillati</taxon>
        <taxon>Chloroflexota</taxon>
        <taxon>Ardenticatenia</taxon>
        <taxon>Candidatus Promineifilales</taxon>
        <taxon>Candidatus Promineifilaceae</taxon>
        <taxon>Candidatus Promineifilum</taxon>
    </lineage>
</organism>
<dbReference type="GO" id="GO:0010181">
    <property type="term" value="F:FMN binding"/>
    <property type="evidence" value="ECO:0007669"/>
    <property type="project" value="InterPro"/>
</dbReference>
<dbReference type="SUPFAM" id="SSF51395">
    <property type="entry name" value="FMN-linked oxidoreductases"/>
    <property type="match status" value="1"/>
</dbReference>
<feature type="binding site" evidence="7">
    <location>
        <position position="231"/>
    </location>
    <ligand>
        <name>FMN</name>
        <dbReference type="ChEBI" id="CHEBI:58210"/>
    </ligand>
</feature>
<dbReference type="RefSeq" id="WP_095043168.1">
    <property type="nucleotide sequence ID" value="NZ_LN890655.1"/>
</dbReference>
<dbReference type="KEGG" id="pbf:CFX0092_A1841"/>
<accession>A0A160T343</accession>
<dbReference type="FunFam" id="3.20.20.70:FF:000029">
    <property type="entry name" value="L-lactate dehydrogenase"/>
    <property type="match status" value="1"/>
</dbReference>
<feature type="binding site" evidence="7">
    <location>
        <position position="155"/>
    </location>
    <ligand>
        <name>FMN</name>
        <dbReference type="ChEBI" id="CHEBI:58210"/>
    </ligand>
</feature>
<dbReference type="PANTHER" id="PTHR10578:SF107">
    <property type="entry name" value="2-HYDROXYACID OXIDASE 1"/>
    <property type="match status" value="1"/>
</dbReference>
<comment type="cofactor">
    <cofactor evidence="1">
        <name>FMN</name>
        <dbReference type="ChEBI" id="CHEBI:58210"/>
    </cofactor>
</comment>
<feature type="binding site" evidence="7">
    <location>
        <position position="24"/>
    </location>
    <ligand>
        <name>glyoxylate</name>
        <dbReference type="ChEBI" id="CHEBI:36655"/>
    </ligand>
</feature>
<dbReference type="PANTHER" id="PTHR10578">
    <property type="entry name" value="S -2-HYDROXY-ACID OXIDASE-RELATED"/>
    <property type="match status" value="1"/>
</dbReference>
<dbReference type="Proteomes" id="UP000215027">
    <property type="component" value="Chromosome I"/>
</dbReference>
<dbReference type="GO" id="GO:0016614">
    <property type="term" value="F:oxidoreductase activity, acting on CH-OH group of donors"/>
    <property type="evidence" value="ECO:0007669"/>
    <property type="project" value="UniProtKB-ARBA"/>
</dbReference>
<protein>
    <submittedName>
        <fullName evidence="9">FMN-dependent alpha-hydroxy acid dehydrogenase</fullName>
    </submittedName>
</protein>
<dbReference type="InterPro" id="IPR012133">
    <property type="entry name" value="Alpha-hydoxy_acid_DH_FMN"/>
</dbReference>
<evidence type="ECO:0000256" key="6">
    <source>
        <dbReference type="PIRSR" id="PIRSR000138-1"/>
    </source>
</evidence>
<keyword evidence="10" id="KW-1185">Reference proteome</keyword>
<dbReference type="EMBL" id="LN890655">
    <property type="protein sequence ID" value="CUS03719.2"/>
    <property type="molecule type" value="Genomic_DNA"/>
</dbReference>
<evidence type="ECO:0000256" key="7">
    <source>
        <dbReference type="PIRSR" id="PIRSR000138-2"/>
    </source>
</evidence>
<feature type="active site" description="Proton acceptor" evidence="6">
    <location>
        <position position="255"/>
    </location>
</feature>
<keyword evidence="2 7" id="KW-0285">Flavoprotein</keyword>
<feature type="domain" description="FMN hydroxy acid dehydrogenase" evidence="8">
    <location>
        <begin position="1"/>
        <end position="356"/>
    </location>
</feature>
<feature type="binding site" evidence="7">
    <location>
        <position position="164"/>
    </location>
    <ligand>
        <name>glyoxylate</name>
        <dbReference type="ChEBI" id="CHEBI:36655"/>
    </ligand>
</feature>
<evidence type="ECO:0000256" key="4">
    <source>
        <dbReference type="ARBA" id="ARBA00023002"/>
    </source>
</evidence>
<dbReference type="OrthoDB" id="9770452at2"/>
<evidence type="ECO:0000256" key="3">
    <source>
        <dbReference type="ARBA" id="ARBA00022643"/>
    </source>
</evidence>
<dbReference type="Pfam" id="PF01070">
    <property type="entry name" value="FMN_dh"/>
    <property type="match status" value="1"/>
</dbReference>
<dbReference type="AlphaFoldDB" id="A0A160T343"/>
<dbReference type="PROSITE" id="PS00557">
    <property type="entry name" value="FMN_HYDROXY_ACID_DH_1"/>
    <property type="match status" value="1"/>
</dbReference>
<feature type="binding site" evidence="7">
    <location>
        <position position="129"/>
    </location>
    <ligand>
        <name>glyoxylate</name>
        <dbReference type="ChEBI" id="CHEBI:36655"/>
    </ligand>
</feature>
<evidence type="ECO:0000256" key="2">
    <source>
        <dbReference type="ARBA" id="ARBA00022630"/>
    </source>
</evidence>
<sequence length="356" mass="38337">MDPINIYEYEAIAQAKLTPMAYDYYASGAHDEITLHENHAAYDRLRLRYRVLRDISRRSTATTVLGHALNMPVIVAPTAFHKLAQPEGEIATVRAAGAAGTLMILSTLSTTSIEDVLAAATGPVWFQLYVYKDREATKGLVQRAEAAGCSALVLTVDAQIWGRRERDVRNRFQLPPGLSVKNLMPAGQEEFPQTMKDSGLAAYVASLFDQTLSWQDVAWLCSLTKLPVLLKGIVHPDDARLAVEHGAAGVIVSNHGGRQLDTAPATIEALPDIVAAVDGRIEVLIDGGIRRGTDVVKALALGARAVAVGRPVLWGLAAGGQRGVERVLELLRFEVDLAMGLCGAANVSEIGRDLLM</sequence>
<evidence type="ECO:0000256" key="1">
    <source>
        <dbReference type="ARBA" id="ARBA00001917"/>
    </source>
</evidence>
<feature type="binding site" evidence="7">
    <location>
        <begin position="309"/>
        <end position="310"/>
    </location>
    <ligand>
        <name>FMN</name>
        <dbReference type="ChEBI" id="CHEBI:58210"/>
    </ligand>
</feature>
<feature type="binding site" evidence="7">
    <location>
        <position position="258"/>
    </location>
    <ligand>
        <name>FMN</name>
        <dbReference type="ChEBI" id="CHEBI:58210"/>
    </ligand>
</feature>
<evidence type="ECO:0000313" key="9">
    <source>
        <dbReference type="EMBL" id="CUS03719.2"/>
    </source>
</evidence>
<evidence type="ECO:0000313" key="10">
    <source>
        <dbReference type="Proteomes" id="UP000215027"/>
    </source>
</evidence>
<evidence type="ECO:0000259" key="8">
    <source>
        <dbReference type="PROSITE" id="PS51349"/>
    </source>
</evidence>
<feature type="binding site" evidence="7">
    <location>
        <position position="253"/>
    </location>
    <ligand>
        <name>FMN</name>
        <dbReference type="ChEBI" id="CHEBI:58210"/>
    </ligand>
</feature>
<gene>
    <name evidence="9" type="ORF">CFX0092_A1841</name>
</gene>
<keyword evidence="3 7" id="KW-0288">FMN</keyword>
<feature type="binding site" evidence="7">
    <location>
        <position position="127"/>
    </location>
    <ligand>
        <name>FMN</name>
        <dbReference type="ChEBI" id="CHEBI:58210"/>
    </ligand>
</feature>
<dbReference type="InterPro" id="IPR008259">
    <property type="entry name" value="FMN_hydac_DH_AS"/>
</dbReference>
<feature type="binding site" evidence="7">
    <location>
        <begin position="77"/>
        <end position="79"/>
    </location>
    <ligand>
        <name>FMN</name>
        <dbReference type="ChEBI" id="CHEBI:58210"/>
    </ligand>
</feature>
<feature type="binding site" evidence="7">
    <location>
        <position position="106"/>
    </location>
    <ligand>
        <name>FMN</name>
        <dbReference type="ChEBI" id="CHEBI:58210"/>
    </ligand>
</feature>
<evidence type="ECO:0000256" key="5">
    <source>
        <dbReference type="ARBA" id="ARBA00024042"/>
    </source>
</evidence>
<dbReference type="InterPro" id="IPR000262">
    <property type="entry name" value="FMN-dep_DH"/>
</dbReference>
<feature type="binding site" evidence="7">
    <location>
        <begin position="286"/>
        <end position="290"/>
    </location>
    <ligand>
        <name>FMN</name>
        <dbReference type="ChEBI" id="CHEBI:58210"/>
    </ligand>
</feature>
<dbReference type="InterPro" id="IPR037396">
    <property type="entry name" value="FMN_HAD"/>
</dbReference>
<name>A0A160T343_9CHLR</name>
<dbReference type="PIRSF" id="PIRSF000138">
    <property type="entry name" value="Al-hdrx_acd_dh"/>
    <property type="match status" value="1"/>
</dbReference>
<dbReference type="CDD" id="cd02809">
    <property type="entry name" value="alpha_hydroxyacid_oxid_FMN"/>
    <property type="match status" value="1"/>
</dbReference>
<keyword evidence="4" id="KW-0560">Oxidoreductase</keyword>